<evidence type="ECO:0000256" key="1">
    <source>
        <dbReference type="ARBA" id="ARBA00004239"/>
    </source>
</evidence>
<evidence type="ECO:0000256" key="2">
    <source>
        <dbReference type="ARBA" id="ARBA00007447"/>
    </source>
</evidence>
<keyword evidence="4 5" id="KW-0732">Signal</keyword>
<protein>
    <recommendedName>
        <fullName evidence="6">Peptidase A1 domain-containing protein</fullName>
    </recommendedName>
</protein>
<proteinExistence type="inferred from homology"/>
<comment type="subcellular location">
    <subcellularLocation>
        <location evidence="1">Secreted</location>
        <location evidence="1">Extracellular space</location>
    </subcellularLocation>
</comment>
<organism evidence="7 8">
    <name type="scientific">Rubroshorea leprosula</name>
    <dbReference type="NCBI Taxonomy" id="152421"/>
    <lineage>
        <taxon>Eukaryota</taxon>
        <taxon>Viridiplantae</taxon>
        <taxon>Streptophyta</taxon>
        <taxon>Embryophyta</taxon>
        <taxon>Tracheophyta</taxon>
        <taxon>Spermatophyta</taxon>
        <taxon>Magnoliopsida</taxon>
        <taxon>eudicotyledons</taxon>
        <taxon>Gunneridae</taxon>
        <taxon>Pentapetalae</taxon>
        <taxon>rosids</taxon>
        <taxon>malvids</taxon>
        <taxon>Malvales</taxon>
        <taxon>Dipterocarpaceae</taxon>
        <taxon>Rubroshorea</taxon>
    </lineage>
</organism>
<dbReference type="EMBL" id="BPVZ01000077">
    <property type="protein sequence ID" value="GKV27827.1"/>
    <property type="molecule type" value="Genomic_DNA"/>
</dbReference>
<name>A0AAV5KTA8_9ROSI</name>
<dbReference type="Gene3D" id="2.40.70.10">
    <property type="entry name" value="Acid Proteases"/>
    <property type="match status" value="2"/>
</dbReference>
<dbReference type="CDD" id="cd05489">
    <property type="entry name" value="xylanase_inhibitor_I_like"/>
    <property type="match status" value="1"/>
</dbReference>
<dbReference type="Pfam" id="PF14543">
    <property type="entry name" value="TAXi_N"/>
    <property type="match status" value="1"/>
</dbReference>
<dbReference type="PANTHER" id="PTHR47965">
    <property type="entry name" value="ASPARTYL PROTEASE-RELATED"/>
    <property type="match status" value="1"/>
</dbReference>
<dbReference type="GO" id="GO:0004190">
    <property type="term" value="F:aspartic-type endopeptidase activity"/>
    <property type="evidence" value="ECO:0007669"/>
    <property type="project" value="InterPro"/>
</dbReference>
<feature type="signal peptide" evidence="5">
    <location>
        <begin position="1"/>
        <end position="25"/>
    </location>
</feature>
<dbReference type="InterPro" id="IPR032799">
    <property type="entry name" value="TAXi_C"/>
</dbReference>
<gene>
    <name evidence="7" type="ORF">SLEP1_g36951</name>
</gene>
<evidence type="ECO:0000313" key="7">
    <source>
        <dbReference type="EMBL" id="GKV27827.1"/>
    </source>
</evidence>
<dbReference type="InterPro" id="IPR033121">
    <property type="entry name" value="PEPTIDASE_A1"/>
</dbReference>
<dbReference type="InterPro" id="IPR001461">
    <property type="entry name" value="Aspartic_peptidase_A1"/>
</dbReference>
<evidence type="ECO:0000259" key="6">
    <source>
        <dbReference type="PROSITE" id="PS51767"/>
    </source>
</evidence>
<evidence type="ECO:0000256" key="4">
    <source>
        <dbReference type="ARBA" id="ARBA00022729"/>
    </source>
</evidence>
<evidence type="ECO:0000313" key="8">
    <source>
        <dbReference type="Proteomes" id="UP001054252"/>
    </source>
</evidence>
<dbReference type="Proteomes" id="UP001054252">
    <property type="component" value="Unassembled WGS sequence"/>
</dbReference>
<keyword evidence="3" id="KW-0964">Secreted</keyword>
<dbReference type="GO" id="GO:0005576">
    <property type="term" value="C:extracellular region"/>
    <property type="evidence" value="ECO:0007669"/>
    <property type="project" value="UniProtKB-SubCell"/>
</dbReference>
<comment type="similarity">
    <text evidence="2">Belongs to the peptidase A1 family.</text>
</comment>
<accession>A0AAV5KTA8</accession>
<keyword evidence="8" id="KW-1185">Reference proteome</keyword>
<dbReference type="SUPFAM" id="SSF50630">
    <property type="entry name" value="Acid proteases"/>
    <property type="match status" value="1"/>
</dbReference>
<sequence>MRILFSFLFFFLLFTLIFIPSPSLAIGYAVPVSKDSTTQLYFITVSMKTPLQRTYLHLDLGGRFTWLDCQKNYTSNSYKHLPCNSPVCLAFGHNYACSNCFKPPGPTCANNTCGTFPENFVIRKSYISIAIVDTLQLSTSDGSTLGKPRTINNFVFSCAPSFLRKGLAKKTLGVVALGTDNFSLPLQVSRAFHAPKYFALCLPSSTSSPGVAFLGSSGPYRLLPQETDLSKLLLYTPLLPNPISDSLVYSVLPSPEYFIGLTSLKVNDKPVPINVTLLTINQDGIGGTKLSTNTPYTLLESSIYKALTDAFVKEFRAPNLTVTKAVKTFGFCYSANQIPVTRVGPAVPTIDLVMQSESVFWRIFGANSMVWYSKGEVNAWCLGFLDGGVGMRASVVIGGHQMEDNLLQFDLVSKRLGLSSSLLFGSTTCSNFNFTTTK</sequence>
<dbReference type="InterPro" id="IPR033868">
    <property type="entry name" value="Xylanase_inhibitor_I-like"/>
</dbReference>
<evidence type="ECO:0000256" key="3">
    <source>
        <dbReference type="ARBA" id="ARBA00022525"/>
    </source>
</evidence>
<dbReference type="Pfam" id="PF14541">
    <property type="entry name" value="TAXi_C"/>
    <property type="match status" value="1"/>
</dbReference>
<comment type="caution">
    <text evidence="7">The sequence shown here is derived from an EMBL/GenBank/DDBJ whole genome shotgun (WGS) entry which is preliminary data.</text>
</comment>
<dbReference type="FunFam" id="2.40.70.10:FF:000041">
    <property type="entry name" value="Basic 7S globulin"/>
    <property type="match status" value="1"/>
</dbReference>
<reference evidence="7 8" key="1">
    <citation type="journal article" date="2021" name="Commun. Biol.">
        <title>The genome of Shorea leprosula (Dipterocarpaceae) highlights the ecological relevance of drought in aseasonal tropical rainforests.</title>
        <authorList>
            <person name="Ng K.K.S."/>
            <person name="Kobayashi M.J."/>
            <person name="Fawcett J.A."/>
            <person name="Hatakeyama M."/>
            <person name="Paape T."/>
            <person name="Ng C.H."/>
            <person name="Ang C.C."/>
            <person name="Tnah L.H."/>
            <person name="Lee C.T."/>
            <person name="Nishiyama T."/>
            <person name="Sese J."/>
            <person name="O'Brien M.J."/>
            <person name="Copetti D."/>
            <person name="Mohd Noor M.I."/>
            <person name="Ong R.C."/>
            <person name="Putra M."/>
            <person name="Sireger I.Z."/>
            <person name="Indrioko S."/>
            <person name="Kosugi Y."/>
            <person name="Izuno A."/>
            <person name="Isagi Y."/>
            <person name="Lee S.L."/>
            <person name="Shimizu K.K."/>
        </authorList>
    </citation>
    <scope>NUCLEOTIDE SEQUENCE [LARGE SCALE GENOMIC DNA]</scope>
    <source>
        <strain evidence="7">214</strain>
    </source>
</reference>
<dbReference type="InterPro" id="IPR032861">
    <property type="entry name" value="TAXi_N"/>
</dbReference>
<dbReference type="PROSITE" id="PS51767">
    <property type="entry name" value="PEPTIDASE_A1"/>
    <property type="match status" value="1"/>
</dbReference>
<dbReference type="AlphaFoldDB" id="A0AAV5KTA8"/>
<dbReference type="InterPro" id="IPR021109">
    <property type="entry name" value="Peptidase_aspartic_dom_sf"/>
</dbReference>
<feature type="domain" description="Peptidase A1" evidence="6">
    <location>
        <begin position="41"/>
        <end position="419"/>
    </location>
</feature>
<dbReference type="GO" id="GO:0006508">
    <property type="term" value="P:proteolysis"/>
    <property type="evidence" value="ECO:0007669"/>
    <property type="project" value="InterPro"/>
</dbReference>
<evidence type="ECO:0000256" key="5">
    <source>
        <dbReference type="SAM" id="SignalP"/>
    </source>
</evidence>
<feature type="chain" id="PRO_5043371965" description="Peptidase A1 domain-containing protein" evidence="5">
    <location>
        <begin position="26"/>
        <end position="438"/>
    </location>
</feature>
<dbReference type="PANTHER" id="PTHR47965:SF6">
    <property type="entry name" value="ASPARTIC PROTEINASE GIP1-RELATED"/>
    <property type="match status" value="1"/>
</dbReference>